<proteinExistence type="predicted"/>
<organism evidence="1 2">
    <name type="scientific">Paenibacillus chitinolyticus</name>
    <dbReference type="NCBI Taxonomy" id="79263"/>
    <lineage>
        <taxon>Bacteria</taxon>
        <taxon>Bacillati</taxon>
        <taxon>Bacillota</taxon>
        <taxon>Bacilli</taxon>
        <taxon>Bacillales</taxon>
        <taxon>Paenibacillaceae</taxon>
        <taxon>Paenibacillus</taxon>
    </lineage>
</organism>
<dbReference type="GO" id="GO:0004601">
    <property type="term" value="F:peroxidase activity"/>
    <property type="evidence" value="ECO:0007669"/>
    <property type="project" value="UniProtKB-KW"/>
</dbReference>
<comment type="caution">
    <text evidence="1">The sequence shown here is derived from an EMBL/GenBank/DDBJ whole genome shotgun (WGS) entry which is preliminary data.</text>
</comment>
<reference evidence="1 2" key="1">
    <citation type="submission" date="2022-05" db="EMBL/GenBank/DDBJ databases">
        <title>Genome Sequencing of Bee-Associated Microbes.</title>
        <authorList>
            <person name="Dunlap C."/>
        </authorList>
    </citation>
    <scope>NUCLEOTIDE SEQUENCE [LARGE SCALE GENOMIC DNA]</scope>
    <source>
        <strain evidence="1 2">NRRL B-23120</strain>
    </source>
</reference>
<keyword evidence="1" id="KW-0560">Oxidoreductase</keyword>
<sequence length="231" mass="27124">MGLNYIWDLLIRAEQCGLDKKDIQFSAASVYSPYMELSLEHMNASHVEKQVEINPFYRFDEMFRGMLDINYTEYPEFRGALFDILIHFLGEIDLLQGMNKREFYIRFVRRDIEAGIFGDKVRRNFQKCGKEEQDIVAASVLQTVQTGDALFTLKRTARLLFPGSTIYANCEEKNELLFYINQEESESGRAKISLLLDLLLPVRFHTELYWNRHFGILGVEETMRLDRIAMY</sequence>
<dbReference type="RefSeq" id="WP_174446831.1">
    <property type="nucleotide sequence ID" value="NZ_BQWH01000009.1"/>
</dbReference>
<dbReference type="EMBL" id="JAMDMJ010000036">
    <property type="protein sequence ID" value="MCY9598903.1"/>
    <property type="molecule type" value="Genomic_DNA"/>
</dbReference>
<evidence type="ECO:0000313" key="1">
    <source>
        <dbReference type="EMBL" id="MCY9598903.1"/>
    </source>
</evidence>
<keyword evidence="2" id="KW-1185">Reference proteome</keyword>
<gene>
    <name evidence="1" type="ORF">M5X16_24400</name>
</gene>
<dbReference type="GeneID" id="95374012"/>
<protein>
    <submittedName>
        <fullName evidence="1">Iron-dependent peroxidase</fullName>
    </submittedName>
</protein>
<keyword evidence="1" id="KW-0575">Peroxidase</keyword>
<accession>A0ABT4FK36</accession>
<name>A0ABT4FK36_9BACL</name>
<dbReference type="Proteomes" id="UP001527202">
    <property type="component" value="Unassembled WGS sequence"/>
</dbReference>
<evidence type="ECO:0000313" key="2">
    <source>
        <dbReference type="Proteomes" id="UP001527202"/>
    </source>
</evidence>